<evidence type="ECO:0000256" key="7">
    <source>
        <dbReference type="ARBA" id="ARBA00039935"/>
    </source>
</evidence>
<evidence type="ECO:0000256" key="9">
    <source>
        <dbReference type="ARBA" id="ARBA00045766"/>
    </source>
</evidence>
<gene>
    <name evidence="11" type="primary">RM32</name>
    <name evidence="13" type="synonym">LOC105226405</name>
</gene>
<comment type="similarity">
    <text evidence="2">Belongs to the bacterial ribosomal protein bL32 family.</text>
</comment>
<reference evidence="13" key="2">
    <citation type="submission" date="2025-04" db="UniProtKB">
        <authorList>
            <consortium name="RefSeq"/>
        </authorList>
    </citation>
    <scope>IDENTIFICATION</scope>
    <source>
        <strain evidence="13">Punador</strain>
    </source>
</reference>
<dbReference type="AlphaFoldDB" id="A0A034WGW0"/>
<dbReference type="GO" id="GO:0006412">
    <property type="term" value="P:translation"/>
    <property type="evidence" value="ECO:0007669"/>
    <property type="project" value="InterPro"/>
</dbReference>
<dbReference type="GeneID" id="105226405"/>
<name>A0A034WGW0_BACDO</name>
<accession>A0A034WGW0</accession>
<dbReference type="OrthoDB" id="2014905at2759"/>
<keyword evidence="4 11" id="KW-0689">Ribosomal protein</keyword>
<comment type="function">
    <text evidence="9">Component of the mitochondrial large ribosomal subunit (mt-LSU). The mitochondrial ribosome (mitoribosome) is a large ribonucleoprotein complex responsible for the synthesis of proteins inside mitochondria.</text>
</comment>
<evidence type="ECO:0000256" key="2">
    <source>
        <dbReference type="ARBA" id="ARBA00008560"/>
    </source>
</evidence>
<dbReference type="PANTHER" id="PTHR21026">
    <property type="entry name" value="39S RIBOSOMAL PROTEIN L32, MITOCHONDRIAL"/>
    <property type="match status" value="1"/>
</dbReference>
<evidence type="ECO:0000313" key="11">
    <source>
        <dbReference type="EMBL" id="JAC54796.1"/>
    </source>
</evidence>
<dbReference type="PANTHER" id="PTHR21026:SF2">
    <property type="entry name" value="LARGE RIBOSOMAL SUBUNIT PROTEIN BL32M"/>
    <property type="match status" value="1"/>
</dbReference>
<evidence type="ECO:0000256" key="6">
    <source>
        <dbReference type="ARBA" id="ARBA00023274"/>
    </source>
</evidence>
<proteinExistence type="inferred from homology"/>
<dbReference type="GO" id="GO:0005762">
    <property type="term" value="C:mitochondrial large ribosomal subunit"/>
    <property type="evidence" value="ECO:0007669"/>
    <property type="project" value="TreeGrafter"/>
</dbReference>
<evidence type="ECO:0000256" key="10">
    <source>
        <dbReference type="SAM" id="MobiDB-lite"/>
    </source>
</evidence>
<dbReference type="EMBL" id="GAKP01004156">
    <property type="protein sequence ID" value="JAC54796.1"/>
    <property type="molecule type" value="Transcribed_RNA"/>
</dbReference>
<evidence type="ECO:0000256" key="3">
    <source>
        <dbReference type="ARBA" id="ARBA00022946"/>
    </source>
</evidence>
<dbReference type="GO" id="GO:0003735">
    <property type="term" value="F:structural constituent of ribosome"/>
    <property type="evidence" value="ECO:0007669"/>
    <property type="project" value="TreeGrafter"/>
</dbReference>
<dbReference type="SUPFAM" id="SSF57829">
    <property type="entry name" value="Zn-binding ribosomal proteins"/>
    <property type="match status" value="1"/>
</dbReference>
<dbReference type="InterPro" id="IPR011332">
    <property type="entry name" value="Ribosomal_zn-bd"/>
</dbReference>
<sequence>MSRNIYQSLNSFLNRLERFIFFGHRGQPPLELALVGMPSVGLNAPNKSDRFSLKNLLGDGILWAVPKHRRTIEKRLNRKFGLPGYNWKPLVAKTNLRSCNQCGHDHELGVLCPHCYKKVEQETRLMQEKIEQKLGLEPIEHEVVVLYQGEQLEKNENGSNDRKVRVVEMEKPRPVWFSKNLMQKTTAQPADTKEVKPSNLG</sequence>
<dbReference type="OMA" id="VLCPHCY"/>
<evidence type="ECO:0000313" key="12">
    <source>
        <dbReference type="Proteomes" id="UP001652620"/>
    </source>
</evidence>
<dbReference type="RefSeq" id="XP_011203565.1">
    <property type="nucleotide sequence ID" value="XM_011205263.3"/>
</dbReference>
<organism evidence="11">
    <name type="scientific">Bactrocera dorsalis</name>
    <name type="common">Oriental fruit fly</name>
    <name type="synonym">Dacus dorsalis</name>
    <dbReference type="NCBI Taxonomy" id="27457"/>
    <lineage>
        <taxon>Eukaryota</taxon>
        <taxon>Metazoa</taxon>
        <taxon>Ecdysozoa</taxon>
        <taxon>Arthropoda</taxon>
        <taxon>Hexapoda</taxon>
        <taxon>Insecta</taxon>
        <taxon>Pterygota</taxon>
        <taxon>Neoptera</taxon>
        <taxon>Endopterygota</taxon>
        <taxon>Diptera</taxon>
        <taxon>Brachycera</taxon>
        <taxon>Muscomorpha</taxon>
        <taxon>Tephritoidea</taxon>
        <taxon>Tephritidae</taxon>
        <taxon>Bactrocera</taxon>
        <taxon>Bactrocera</taxon>
    </lineage>
</organism>
<protein>
    <recommendedName>
        <fullName evidence="7">Large ribosomal subunit protein bL32m</fullName>
    </recommendedName>
    <alternativeName>
        <fullName evidence="8">39S ribosomal protein L32, mitochondrial</fullName>
    </alternativeName>
</protein>
<feature type="compositionally biased region" description="Basic and acidic residues" evidence="10">
    <location>
        <begin position="191"/>
        <end position="201"/>
    </location>
</feature>
<keyword evidence="3" id="KW-0809">Transit peptide</keyword>
<evidence type="ECO:0000256" key="8">
    <source>
        <dbReference type="ARBA" id="ARBA00042577"/>
    </source>
</evidence>
<dbReference type="Proteomes" id="UP001652620">
    <property type="component" value="Chromosome 2"/>
</dbReference>
<feature type="compositionally biased region" description="Polar residues" evidence="10">
    <location>
        <begin position="180"/>
        <end position="189"/>
    </location>
</feature>
<evidence type="ECO:0000256" key="4">
    <source>
        <dbReference type="ARBA" id="ARBA00022980"/>
    </source>
</evidence>
<reference evidence="12" key="3">
    <citation type="submission" date="2025-05" db="UniProtKB">
        <authorList>
            <consortium name="RefSeq"/>
        </authorList>
    </citation>
    <scope>NUCLEOTIDE SEQUENCE [LARGE SCALE GENOMIC DNA]</scope>
</reference>
<dbReference type="CTD" id="64983"/>
<keyword evidence="5" id="KW-0496">Mitochondrion</keyword>
<reference evidence="11" key="1">
    <citation type="journal article" date="2014" name="BMC Genomics">
        <title>Characterizing the developmental transcriptome of the oriental fruit fly, Bactrocera dorsalis (Diptera: Tephritidae) through comparative genomic analysis with Drosophila melanogaster utilizing modENCODE datasets.</title>
        <authorList>
            <person name="Geib S.M."/>
            <person name="Calla B."/>
            <person name="Hall B."/>
            <person name="Hou S."/>
            <person name="Manoukis N.C."/>
        </authorList>
    </citation>
    <scope>NUCLEOTIDE SEQUENCE</scope>
    <source>
        <strain evidence="11">Punador</strain>
    </source>
</reference>
<evidence type="ECO:0000313" key="13">
    <source>
        <dbReference type="RefSeq" id="XP_011203565.1"/>
    </source>
</evidence>
<keyword evidence="12" id="KW-1185">Reference proteome</keyword>
<feature type="region of interest" description="Disordered" evidence="10">
    <location>
        <begin position="178"/>
        <end position="201"/>
    </location>
</feature>
<keyword evidence="6" id="KW-0687">Ribonucleoprotein</keyword>
<evidence type="ECO:0000256" key="1">
    <source>
        <dbReference type="ARBA" id="ARBA00004173"/>
    </source>
</evidence>
<dbReference type="KEGG" id="bdr:105226405"/>
<dbReference type="InterPro" id="IPR051991">
    <property type="entry name" value="Mitoribosomal_protein_bL32"/>
</dbReference>
<evidence type="ECO:0000256" key="5">
    <source>
        <dbReference type="ARBA" id="ARBA00023128"/>
    </source>
</evidence>
<comment type="subcellular location">
    <subcellularLocation>
        <location evidence="1">Mitochondrion</location>
    </subcellularLocation>
</comment>